<sequence>GLFLAGTGTYPVGSLSRVLSCNCVHSLIQSRSSLQQRSPILATPL</sequence>
<dbReference type="AlphaFoldDB" id="A0A6J4VFC5"/>
<evidence type="ECO:0000313" key="1">
    <source>
        <dbReference type="EMBL" id="CAA9575623.1"/>
    </source>
</evidence>
<proteinExistence type="predicted"/>
<feature type="non-terminal residue" evidence="1">
    <location>
        <position position="45"/>
    </location>
</feature>
<protein>
    <submittedName>
        <fullName evidence="1">Uncharacterized protein</fullName>
    </submittedName>
</protein>
<name>A0A6J4VFC5_9CYAN</name>
<accession>A0A6J4VFC5</accession>
<reference evidence="1" key="1">
    <citation type="submission" date="2020-02" db="EMBL/GenBank/DDBJ databases">
        <authorList>
            <person name="Meier V. D."/>
        </authorList>
    </citation>
    <scope>NUCLEOTIDE SEQUENCE</scope>
    <source>
        <strain evidence="1">AVDCRST_MAG81</strain>
    </source>
</reference>
<dbReference type="EMBL" id="CADCWO010000121">
    <property type="protein sequence ID" value="CAA9575623.1"/>
    <property type="molecule type" value="Genomic_DNA"/>
</dbReference>
<gene>
    <name evidence="1" type="ORF">AVDCRST_MAG81-2281</name>
</gene>
<feature type="non-terminal residue" evidence="1">
    <location>
        <position position="1"/>
    </location>
</feature>
<organism evidence="1">
    <name type="scientific">uncultured Synechococcales cyanobacterium</name>
    <dbReference type="NCBI Taxonomy" id="1936017"/>
    <lineage>
        <taxon>Bacteria</taxon>
        <taxon>Bacillati</taxon>
        <taxon>Cyanobacteriota</taxon>
        <taxon>Cyanophyceae</taxon>
        <taxon>Synechococcales</taxon>
        <taxon>environmental samples</taxon>
    </lineage>
</organism>